<keyword evidence="5" id="KW-0863">Zinc-finger</keyword>
<evidence type="ECO:0000313" key="14">
    <source>
        <dbReference type="Proteomes" id="UP001211907"/>
    </source>
</evidence>
<keyword evidence="9" id="KW-0539">Nucleus</keyword>
<accession>A0AAD5SNU5</accession>
<keyword evidence="8" id="KW-0234">DNA repair</keyword>
<dbReference type="GO" id="GO:0006260">
    <property type="term" value="P:DNA replication"/>
    <property type="evidence" value="ECO:0007669"/>
    <property type="project" value="InterPro"/>
</dbReference>
<evidence type="ECO:0000256" key="3">
    <source>
        <dbReference type="ARBA" id="ARBA00022723"/>
    </source>
</evidence>
<dbReference type="SMART" id="SM00734">
    <property type="entry name" value="ZnF_Rad18"/>
    <property type="match status" value="2"/>
</dbReference>
<sequence length="811" mass="90811">MVECPVCAAQFATIAQLQDKHIDACLGISTGNNDASINTSDYLACPICGCQLDAYDQNYANSHVNACLERTVKSHAKPPKTTQSTLVFGGAKQSSCKSKQCDRSSDKLSFEVLSSDDEFRAVKKHVRIPKSLSTVPPHANSKKPSKSSTLSTNTVSKKKKKSAQHENTKSDIFVGVELDSHLSSQYQKILDDVKSKSSYFAESFIDEGVSEDWKQSENDNNFLHEDGNEDDGSVDMWELSSVKLDSLDAEKAFKTRFLSQWTDACVFGEGENFCENKSEDSKNDVNKKIRNNAISSSRHISEATTKMQSKNEPPIIPSCSKTQHLTEPVLQGSTKKYTTLIEISDDSDEEIEKVDIFSKLQSTPPRVKSPPQIESSLVQPDSSQMSSVFEKLKIKDSSPNYSLSSKSNLSIEYTDTTTILVEATPQQPLKFSKNNLIRTEEPFWTVENTPLNLQQFSSKQVTPERKAQQATFSASDSSPEVIILSPLLSRQPFQNTRDNNDSSPEIASWTMSNPLEIREKFYSFADNINISPSSSEIICFRPSTTENEMIQSNIADMHNRQHESYENQFDFDNDQCDDNDYFEGNDEFVMSYSPPQIQPIDDRNFDDFDTLLRPISSVKSLVSVAKGKEKFSGSCATAVSDFKGQEENESLIEPKTRRKKNAINKNSVSEQQKLTKPDYSSMKIQELEKIAGSYGIRKLPKPILVGQLSKIWDQLHHSIPTETVELAATTLVSPAISQETLTAPSKPKTARKRKICAETDPGTPNLSVEQKIYEYIKSNTELYSKILRYQPLELENVLVQMKTAGMKCNKK</sequence>
<dbReference type="GO" id="GO:0033557">
    <property type="term" value="C:Slx1-Slx4 complex"/>
    <property type="evidence" value="ECO:0007669"/>
    <property type="project" value="InterPro"/>
</dbReference>
<dbReference type="InterPro" id="IPR018574">
    <property type="entry name" value="Structure-sp_endonuc_su_Slx4"/>
</dbReference>
<evidence type="ECO:0000313" key="13">
    <source>
        <dbReference type="EMBL" id="KAJ3090150.1"/>
    </source>
</evidence>
<feature type="compositionally biased region" description="Polar residues" evidence="11">
    <location>
        <begin position="372"/>
        <end position="381"/>
    </location>
</feature>
<reference evidence="13" key="1">
    <citation type="submission" date="2020-05" db="EMBL/GenBank/DDBJ databases">
        <title>Phylogenomic resolution of chytrid fungi.</title>
        <authorList>
            <person name="Stajich J.E."/>
            <person name="Amses K."/>
            <person name="Simmons R."/>
            <person name="Seto K."/>
            <person name="Myers J."/>
            <person name="Bonds A."/>
            <person name="Quandt C.A."/>
            <person name="Barry K."/>
            <person name="Liu P."/>
            <person name="Grigoriev I."/>
            <person name="Longcore J.E."/>
            <person name="James T.Y."/>
        </authorList>
    </citation>
    <scope>NUCLEOTIDE SEQUENCE</scope>
    <source>
        <strain evidence="13">JEL0513</strain>
    </source>
</reference>
<protein>
    <recommendedName>
        <fullName evidence="10">Structure-specific endonuclease subunit SLX4</fullName>
    </recommendedName>
</protein>
<evidence type="ECO:0000256" key="4">
    <source>
        <dbReference type="ARBA" id="ARBA00022763"/>
    </source>
</evidence>
<dbReference type="GO" id="GO:0006310">
    <property type="term" value="P:DNA recombination"/>
    <property type="evidence" value="ECO:0007669"/>
    <property type="project" value="UniProtKB-KW"/>
</dbReference>
<dbReference type="Pfam" id="PF09494">
    <property type="entry name" value="Slx4"/>
    <property type="match status" value="1"/>
</dbReference>
<comment type="similarity">
    <text evidence="2">Belongs to the SLX4 family.</text>
</comment>
<feature type="compositionally biased region" description="Low complexity" evidence="11">
    <location>
        <begin position="146"/>
        <end position="155"/>
    </location>
</feature>
<evidence type="ECO:0000256" key="5">
    <source>
        <dbReference type="ARBA" id="ARBA00022771"/>
    </source>
</evidence>
<evidence type="ECO:0000256" key="2">
    <source>
        <dbReference type="ARBA" id="ARBA00006661"/>
    </source>
</evidence>
<evidence type="ECO:0000256" key="6">
    <source>
        <dbReference type="ARBA" id="ARBA00022833"/>
    </source>
</evidence>
<feature type="non-terminal residue" evidence="13">
    <location>
        <position position="1"/>
    </location>
</feature>
<dbReference type="GO" id="GO:0003677">
    <property type="term" value="F:DNA binding"/>
    <property type="evidence" value="ECO:0007669"/>
    <property type="project" value="InterPro"/>
</dbReference>
<evidence type="ECO:0000256" key="8">
    <source>
        <dbReference type="ARBA" id="ARBA00023204"/>
    </source>
</evidence>
<evidence type="ECO:0000256" key="11">
    <source>
        <dbReference type="SAM" id="MobiDB-lite"/>
    </source>
</evidence>
<feature type="domain" description="UBZ4-type" evidence="12">
    <location>
        <begin position="42"/>
        <end position="68"/>
    </location>
</feature>
<keyword evidence="7" id="KW-0233">DNA recombination</keyword>
<dbReference type="EMBL" id="JADGJH010003557">
    <property type="protein sequence ID" value="KAJ3090150.1"/>
    <property type="molecule type" value="Genomic_DNA"/>
</dbReference>
<proteinExistence type="inferred from homology"/>
<name>A0AAD5SNU5_9FUNG</name>
<dbReference type="GO" id="GO:0008270">
    <property type="term" value="F:zinc ion binding"/>
    <property type="evidence" value="ECO:0007669"/>
    <property type="project" value="UniProtKB-KW"/>
</dbReference>
<evidence type="ECO:0000256" key="9">
    <source>
        <dbReference type="ARBA" id="ARBA00023242"/>
    </source>
</evidence>
<keyword evidence="4" id="KW-0227">DNA damage</keyword>
<feature type="domain" description="UBZ4-type" evidence="12">
    <location>
        <begin position="1"/>
        <end position="26"/>
    </location>
</feature>
<organism evidence="13 14">
    <name type="scientific">Physocladia obscura</name>
    <dbReference type="NCBI Taxonomy" id="109957"/>
    <lineage>
        <taxon>Eukaryota</taxon>
        <taxon>Fungi</taxon>
        <taxon>Fungi incertae sedis</taxon>
        <taxon>Chytridiomycota</taxon>
        <taxon>Chytridiomycota incertae sedis</taxon>
        <taxon>Chytridiomycetes</taxon>
        <taxon>Chytridiales</taxon>
        <taxon>Chytriomycetaceae</taxon>
        <taxon>Physocladia</taxon>
    </lineage>
</organism>
<evidence type="ECO:0000256" key="10">
    <source>
        <dbReference type="ARBA" id="ARBA00029496"/>
    </source>
</evidence>
<dbReference type="Proteomes" id="UP001211907">
    <property type="component" value="Unassembled WGS sequence"/>
</dbReference>
<dbReference type="AlphaFoldDB" id="A0AAD5SNU5"/>
<evidence type="ECO:0000256" key="1">
    <source>
        <dbReference type="ARBA" id="ARBA00004123"/>
    </source>
</evidence>
<keyword evidence="6" id="KW-0862">Zinc</keyword>
<feature type="region of interest" description="Disordered" evidence="11">
    <location>
        <begin position="130"/>
        <end position="166"/>
    </location>
</feature>
<evidence type="ECO:0000259" key="12">
    <source>
        <dbReference type="SMART" id="SM00734"/>
    </source>
</evidence>
<dbReference type="InterPro" id="IPR006642">
    <property type="entry name" value="Rad18_UBZ4"/>
</dbReference>
<evidence type="ECO:0000256" key="7">
    <source>
        <dbReference type="ARBA" id="ARBA00023172"/>
    </source>
</evidence>
<comment type="caution">
    <text evidence="13">The sequence shown here is derived from an EMBL/GenBank/DDBJ whole genome shotgun (WGS) entry which is preliminary data.</text>
</comment>
<comment type="subcellular location">
    <subcellularLocation>
        <location evidence="1">Nucleus</location>
    </subcellularLocation>
</comment>
<gene>
    <name evidence="13" type="ORF">HK100_007531</name>
</gene>
<dbReference type="GO" id="GO:0006281">
    <property type="term" value="P:DNA repair"/>
    <property type="evidence" value="ECO:0007669"/>
    <property type="project" value="UniProtKB-KW"/>
</dbReference>
<keyword evidence="3" id="KW-0479">Metal-binding</keyword>
<keyword evidence="14" id="KW-1185">Reference proteome</keyword>
<feature type="region of interest" description="Disordered" evidence="11">
    <location>
        <begin position="362"/>
        <end position="381"/>
    </location>
</feature>